<evidence type="ECO:0000256" key="1">
    <source>
        <dbReference type="SAM" id="MobiDB-lite"/>
    </source>
</evidence>
<name>A0A1Q9EX99_SYMMI</name>
<dbReference type="EMBL" id="LSRX01000049">
    <property type="protein sequence ID" value="OLQ12066.1"/>
    <property type="molecule type" value="Genomic_DNA"/>
</dbReference>
<evidence type="ECO:0000313" key="3">
    <source>
        <dbReference type="Proteomes" id="UP000186817"/>
    </source>
</evidence>
<accession>A0A1Q9EX99</accession>
<keyword evidence="3" id="KW-1185">Reference proteome</keyword>
<protein>
    <submittedName>
        <fullName evidence="2">Uncharacterized protein</fullName>
    </submittedName>
</protein>
<dbReference type="AlphaFoldDB" id="A0A1Q9EX99"/>
<proteinExistence type="predicted"/>
<reference evidence="2 3" key="1">
    <citation type="submission" date="2016-02" db="EMBL/GenBank/DDBJ databases">
        <title>Genome analysis of coral dinoflagellate symbionts highlights evolutionary adaptations to a symbiotic lifestyle.</title>
        <authorList>
            <person name="Aranda M."/>
            <person name="Li Y."/>
            <person name="Liew Y.J."/>
            <person name="Baumgarten S."/>
            <person name="Simakov O."/>
            <person name="Wilson M."/>
            <person name="Piel J."/>
            <person name="Ashoor H."/>
            <person name="Bougouffa S."/>
            <person name="Bajic V.B."/>
            <person name="Ryu T."/>
            <person name="Ravasi T."/>
            <person name="Bayer T."/>
            <person name="Micklem G."/>
            <person name="Kim H."/>
            <person name="Bhak J."/>
            <person name="Lajeunesse T.C."/>
            <person name="Voolstra C.R."/>
        </authorList>
    </citation>
    <scope>NUCLEOTIDE SEQUENCE [LARGE SCALE GENOMIC DNA]</scope>
    <source>
        <strain evidence="2 3">CCMP2467</strain>
    </source>
</reference>
<sequence>MMVAVDDADDRRAGDAEAGGDDQDTVGAGDDAAENYGGPGASHPSKGIVQGGIRFLSSTLFPRPAAEPLKASSTYVFDPRGIPMAMSLALMSSSLISSKARVISGDDITPCSCCPCCCCCCRCCA</sequence>
<organism evidence="2 3">
    <name type="scientific">Symbiodinium microadriaticum</name>
    <name type="common">Dinoflagellate</name>
    <name type="synonym">Zooxanthella microadriatica</name>
    <dbReference type="NCBI Taxonomy" id="2951"/>
    <lineage>
        <taxon>Eukaryota</taxon>
        <taxon>Sar</taxon>
        <taxon>Alveolata</taxon>
        <taxon>Dinophyceae</taxon>
        <taxon>Suessiales</taxon>
        <taxon>Symbiodiniaceae</taxon>
        <taxon>Symbiodinium</taxon>
    </lineage>
</organism>
<comment type="caution">
    <text evidence="2">The sequence shown here is derived from an EMBL/GenBank/DDBJ whole genome shotgun (WGS) entry which is preliminary data.</text>
</comment>
<feature type="region of interest" description="Disordered" evidence="1">
    <location>
        <begin position="1"/>
        <end position="44"/>
    </location>
</feature>
<evidence type="ECO:0000313" key="2">
    <source>
        <dbReference type="EMBL" id="OLQ12066.1"/>
    </source>
</evidence>
<gene>
    <name evidence="2" type="ORF">AK812_SmicGene4042</name>
</gene>
<dbReference type="Proteomes" id="UP000186817">
    <property type="component" value="Unassembled WGS sequence"/>
</dbReference>